<dbReference type="AlphaFoldDB" id="A0AAY4EJA8"/>
<evidence type="ECO:0000313" key="11">
    <source>
        <dbReference type="Ensembl" id="ENSDCDP00010057740.1"/>
    </source>
</evidence>
<accession>A0AAY4EJA8</accession>
<keyword evidence="2" id="KW-0433">Leucine-rich repeat</keyword>
<evidence type="ECO:0000256" key="6">
    <source>
        <dbReference type="ARBA" id="ARBA00022989"/>
    </source>
</evidence>
<reference evidence="11" key="2">
    <citation type="submission" date="2025-08" db="UniProtKB">
        <authorList>
            <consortium name="Ensembl"/>
        </authorList>
    </citation>
    <scope>IDENTIFICATION</scope>
</reference>
<feature type="transmembrane region" description="Helical" evidence="9">
    <location>
        <begin position="177"/>
        <end position="196"/>
    </location>
</feature>
<dbReference type="InterPro" id="IPR032675">
    <property type="entry name" value="LRR_dom_sf"/>
</dbReference>
<sequence>KRLFPFSKKTPHLFQLATCNGAFNFCTPRIMDLSKLRTVFFLLLATADGENNPNPCLCSRLLYSQLRMDCSSKNLVEMPYISPDATEVLLQDNRLTTVPPGHLDMPRSLKMVNLSRNPFHCGCGIQYLWMWLHANKEVTVVATCASPGALAGRAISTLSHSDFFFCSMDYQCFGGPYEVFLGCMFCLLIVLLMWNLRLAKNSTFILGIDERHAGFEAESLRSMKPKHRKRIRSIENSNSIFVSSELEQPLLGNMEILPQIIEVLHQTHNIKIKAT</sequence>
<dbReference type="SUPFAM" id="SSF52058">
    <property type="entry name" value="L domain-like"/>
    <property type="match status" value="1"/>
</dbReference>
<keyword evidence="7 9" id="KW-0472">Membrane</keyword>
<evidence type="ECO:0000256" key="2">
    <source>
        <dbReference type="ARBA" id="ARBA00022614"/>
    </source>
</evidence>
<evidence type="ECO:0000256" key="4">
    <source>
        <dbReference type="ARBA" id="ARBA00022729"/>
    </source>
</evidence>
<protein>
    <recommendedName>
        <fullName evidence="10">LRRCT domain-containing protein</fullName>
    </recommendedName>
</protein>
<keyword evidence="4" id="KW-0732">Signal</keyword>
<evidence type="ECO:0000256" key="7">
    <source>
        <dbReference type="ARBA" id="ARBA00023136"/>
    </source>
</evidence>
<keyword evidence="6 9" id="KW-1133">Transmembrane helix</keyword>
<dbReference type="PANTHER" id="PTHR22650:SF6">
    <property type="entry name" value="PLATELET GLYCOPROTEIN IX"/>
    <property type="match status" value="1"/>
</dbReference>
<feature type="domain" description="LRRCT" evidence="10">
    <location>
        <begin position="117"/>
        <end position="167"/>
    </location>
</feature>
<evidence type="ECO:0000256" key="3">
    <source>
        <dbReference type="ARBA" id="ARBA00022692"/>
    </source>
</evidence>
<name>A0AAY4EJA8_9TELE</name>
<keyword evidence="5" id="KW-0130">Cell adhesion</keyword>
<dbReference type="InterPro" id="IPR052313">
    <property type="entry name" value="GPIb-IX-V_Complex"/>
</dbReference>
<dbReference type="PANTHER" id="PTHR22650">
    <property type="entry name" value="GLYCOPROTEIN IB BETA"/>
    <property type="match status" value="1"/>
</dbReference>
<dbReference type="Proteomes" id="UP000694580">
    <property type="component" value="Chromosome 10"/>
</dbReference>
<organism evidence="11 12">
    <name type="scientific">Denticeps clupeoides</name>
    <name type="common">denticle herring</name>
    <dbReference type="NCBI Taxonomy" id="299321"/>
    <lineage>
        <taxon>Eukaryota</taxon>
        <taxon>Metazoa</taxon>
        <taxon>Chordata</taxon>
        <taxon>Craniata</taxon>
        <taxon>Vertebrata</taxon>
        <taxon>Euteleostomi</taxon>
        <taxon>Actinopterygii</taxon>
        <taxon>Neopterygii</taxon>
        <taxon>Teleostei</taxon>
        <taxon>Clupei</taxon>
        <taxon>Clupeiformes</taxon>
        <taxon>Denticipitoidei</taxon>
        <taxon>Denticipitidae</taxon>
        <taxon>Denticeps</taxon>
    </lineage>
</organism>
<evidence type="ECO:0000256" key="5">
    <source>
        <dbReference type="ARBA" id="ARBA00022889"/>
    </source>
</evidence>
<evidence type="ECO:0000256" key="1">
    <source>
        <dbReference type="ARBA" id="ARBA00004167"/>
    </source>
</evidence>
<comment type="subcellular location">
    <subcellularLocation>
        <location evidence="1">Membrane</location>
        <topology evidence="1">Single-pass membrane protein</topology>
    </subcellularLocation>
</comment>
<keyword evidence="12" id="KW-1185">Reference proteome</keyword>
<evidence type="ECO:0000256" key="8">
    <source>
        <dbReference type="ARBA" id="ARBA00023157"/>
    </source>
</evidence>
<dbReference type="InterPro" id="IPR000483">
    <property type="entry name" value="Cys-rich_flank_reg_C"/>
</dbReference>
<keyword evidence="3 9" id="KW-0812">Transmembrane</keyword>
<gene>
    <name evidence="11" type="primary">GP9</name>
</gene>
<evidence type="ECO:0000313" key="12">
    <source>
        <dbReference type="Proteomes" id="UP000694580"/>
    </source>
</evidence>
<dbReference type="Gene3D" id="3.80.10.10">
    <property type="entry name" value="Ribonuclease Inhibitor"/>
    <property type="match status" value="1"/>
</dbReference>
<dbReference type="Ensembl" id="ENSDCDT00010068427.1">
    <property type="protein sequence ID" value="ENSDCDP00010057740.1"/>
    <property type="gene ID" value="ENSDCDG00010032628.1"/>
</dbReference>
<evidence type="ECO:0000259" key="10">
    <source>
        <dbReference type="SMART" id="SM00082"/>
    </source>
</evidence>
<dbReference type="GeneTree" id="ENSGT00530000064244"/>
<reference evidence="11 12" key="1">
    <citation type="submission" date="2020-06" db="EMBL/GenBank/DDBJ databases">
        <authorList>
            <consortium name="Wellcome Sanger Institute Data Sharing"/>
        </authorList>
    </citation>
    <scope>NUCLEOTIDE SEQUENCE [LARGE SCALE GENOMIC DNA]</scope>
</reference>
<reference evidence="11" key="3">
    <citation type="submission" date="2025-09" db="UniProtKB">
        <authorList>
            <consortium name="Ensembl"/>
        </authorList>
    </citation>
    <scope>IDENTIFICATION</scope>
</reference>
<keyword evidence="8" id="KW-1015">Disulfide bond</keyword>
<evidence type="ECO:0000256" key="9">
    <source>
        <dbReference type="SAM" id="Phobius"/>
    </source>
</evidence>
<proteinExistence type="predicted"/>
<dbReference type="SMART" id="SM00082">
    <property type="entry name" value="LRRCT"/>
    <property type="match status" value="1"/>
</dbReference>